<dbReference type="AlphaFoldDB" id="A0A8H7NZM7"/>
<evidence type="ECO:0000313" key="3">
    <source>
        <dbReference type="Proteomes" id="UP000639403"/>
    </source>
</evidence>
<evidence type="ECO:0000313" key="2">
    <source>
        <dbReference type="EMBL" id="KAF9810525.1"/>
    </source>
</evidence>
<feature type="region of interest" description="Disordered" evidence="1">
    <location>
        <begin position="197"/>
        <end position="235"/>
    </location>
</feature>
<name>A0A8H7NZM7_9APHY</name>
<accession>A0A8H7NZM7</accession>
<reference evidence="2" key="2">
    <citation type="journal article" name="Front. Microbiol.">
        <title>Degradative Capacity of Two Strains of Rhodonia placenta: From Phenotype to Genotype.</title>
        <authorList>
            <person name="Kolle M."/>
            <person name="Horta M.A.C."/>
            <person name="Nowrousian M."/>
            <person name="Ohm R.A."/>
            <person name="Benz J.P."/>
            <person name="Pilgard A."/>
        </authorList>
    </citation>
    <scope>NUCLEOTIDE SEQUENCE</scope>
    <source>
        <strain evidence="2">FPRL280</strain>
    </source>
</reference>
<proteinExistence type="predicted"/>
<reference evidence="2" key="1">
    <citation type="submission" date="2020-11" db="EMBL/GenBank/DDBJ databases">
        <authorList>
            <person name="Koelle M."/>
            <person name="Horta M.A.C."/>
            <person name="Nowrousian M."/>
            <person name="Ohm R.A."/>
            <person name="Benz P."/>
            <person name="Pilgard A."/>
        </authorList>
    </citation>
    <scope>NUCLEOTIDE SEQUENCE</scope>
    <source>
        <strain evidence="2">FPRL280</strain>
    </source>
</reference>
<gene>
    <name evidence="2" type="ORF">IEO21_06848</name>
</gene>
<organism evidence="2 3">
    <name type="scientific">Rhodonia placenta</name>
    <dbReference type="NCBI Taxonomy" id="104341"/>
    <lineage>
        <taxon>Eukaryota</taxon>
        <taxon>Fungi</taxon>
        <taxon>Dikarya</taxon>
        <taxon>Basidiomycota</taxon>
        <taxon>Agaricomycotina</taxon>
        <taxon>Agaricomycetes</taxon>
        <taxon>Polyporales</taxon>
        <taxon>Adustoporiaceae</taxon>
        <taxon>Rhodonia</taxon>
    </lineage>
</organism>
<evidence type="ECO:0000256" key="1">
    <source>
        <dbReference type="SAM" id="MobiDB-lite"/>
    </source>
</evidence>
<comment type="caution">
    <text evidence="2">The sequence shown here is derived from an EMBL/GenBank/DDBJ whole genome shotgun (WGS) entry which is preliminary data.</text>
</comment>
<dbReference type="Proteomes" id="UP000639403">
    <property type="component" value="Unassembled WGS sequence"/>
</dbReference>
<feature type="region of interest" description="Disordered" evidence="1">
    <location>
        <begin position="106"/>
        <end position="160"/>
    </location>
</feature>
<protein>
    <submittedName>
        <fullName evidence="2">Uncharacterized protein</fullName>
    </submittedName>
</protein>
<feature type="compositionally biased region" description="Basic and acidic residues" evidence="1">
    <location>
        <begin position="129"/>
        <end position="139"/>
    </location>
</feature>
<dbReference type="EMBL" id="JADOXO010000169">
    <property type="protein sequence ID" value="KAF9810525.1"/>
    <property type="molecule type" value="Genomic_DNA"/>
</dbReference>
<sequence length="347" mass="38016">MRYLTRGWSARTNESDANCASQGWQFETLIVLVEPLASELALTSSVEFVVDPDRIAEVKSLQLDVPEGELGERPQRPWRRISVIEAGPNLELELVLGTHAHDWFSARASTPPPQHQARRAPSGSAIDGKGAHGAHDARGLHCPPLREGSPTPLSAAGSRERGVIKGRLMFARGMSEREHFRLPPRGTGWISYTFEDRGAGSSQKEADAGLRCEPERRCARQTPSRRGGERGPHEDEDLWSEMAFTVECHKPRAVFNIERSERVPALYPDLSVGSGALGKLREEYHINGVAAPPACAQNAESPASGPHIGAALQSCIANSTPTCEVRRECACAPERQLWTRKGSRRTL</sequence>
<feature type="compositionally biased region" description="Basic and acidic residues" evidence="1">
    <location>
        <begin position="197"/>
        <end position="218"/>
    </location>
</feature>